<proteinExistence type="predicted"/>
<reference evidence="2 3" key="1">
    <citation type="submission" date="2019-12" db="EMBL/GenBank/DDBJ databases">
        <authorList>
            <person name="Floudas D."/>
            <person name="Bentzer J."/>
            <person name="Ahren D."/>
            <person name="Johansson T."/>
            <person name="Persson P."/>
            <person name="Tunlid A."/>
        </authorList>
    </citation>
    <scope>NUCLEOTIDE SEQUENCE [LARGE SCALE GENOMIC DNA]</scope>
    <source>
        <strain evidence="2 3">CBS 102.39</strain>
    </source>
</reference>
<dbReference type="Pfam" id="PF12697">
    <property type="entry name" value="Abhydrolase_6"/>
    <property type="match status" value="1"/>
</dbReference>
<name>A0A8H4QL08_9AGAR</name>
<feature type="domain" description="AB hydrolase-1" evidence="1">
    <location>
        <begin position="133"/>
        <end position="428"/>
    </location>
</feature>
<dbReference type="InterPro" id="IPR029058">
    <property type="entry name" value="AB_hydrolase_fold"/>
</dbReference>
<sequence>MKANAYDKPPPFTWDKVQVREPLPVYPPPGPLVYPELPSRPRKPAFEALFTLSTHIFPACHLRTTRPVPVPTPPPANASKEERRRILAETRAQLDAYRTTKVTDGYPRLLWNCVNRYVKNDLNEKNRTGVTLFFAHANGFPKEIFEPTLRYLLSSPAANVIDEIWVWESVQHGDAGLLNAKSATGLFDWYDNARDISNFLLHFMPTLSSASHLPTHLPRVEVEETKTRLQTGFQERRLMAIGHSYGGCTSTLAATIYPQLFDALYLIDPVILQPYNQPKPYVLRDLASGALNRRETWSSREEAYESFKRNPFFAAWDDEVLKIYVECGLYETTDESGERVAKLKMPGVQEAVVFAEVHTEHEVFDRLSRLDDRIAIRWAMPGKPGAPELGRPGDTKTKVWVRPNNATNTRILGGGHLIPQEAPQELAEDLKEYVLERFTTPLRANL</sequence>
<evidence type="ECO:0000259" key="1">
    <source>
        <dbReference type="Pfam" id="PF12697"/>
    </source>
</evidence>
<dbReference type="AlphaFoldDB" id="A0A8H4QL08"/>
<dbReference type="InterPro" id="IPR000073">
    <property type="entry name" value="AB_hydrolase_1"/>
</dbReference>
<protein>
    <recommendedName>
        <fullName evidence="1">AB hydrolase-1 domain-containing protein</fullName>
    </recommendedName>
</protein>
<evidence type="ECO:0000313" key="2">
    <source>
        <dbReference type="EMBL" id="KAF4612863.1"/>
    </source>
</evidence>
<dbReference type="EMBL" id="JAACJL010000046">
    <property type="protein sequence ID" value="KAF4612863.1"/>
    <property type="molecule type" value="Genomic_DNA"/>
</dbReference>
<comment type="caution">
    <text evidence="2">The sequence shown here is derived from an EMBL/GenBank/DDBJ whole genome shotgun (WGS) entry which is preliminary data.</text>
</comment>
<organism evidence="2 3">
    <name type="scientific">Agrocybe pediades</name>
    <dbReference type="NCBI Taxonomy" id="84607"/>
    <lineage>
        <taxon>Eukaryota</taxon>
        <taxon>Fungi</taxon>
        <taxon>Dikarya</taxon>
        <taxon>Basidiomycota</taxon>
        <taxon>Agaricomycotina</taxon>
        <taxon>Agaricomycetes</taxon>
        <taxon>Agaricomycetidae</taxon>
        <taxon>Agaricales</taxon>
        <taxon>Agaricineae</taxon>
        <taxon>Strophariaceae</taxon>
        <taxon>Agrocybe</taxon>
    </lineage>
</organism>
<evidence type="ECO:0000313" key="3">
    <source>
        <dbReference type="Proteomes" id="UP000521872"/>
    </source>
</evidence>
<dbReference type="Proteomes" id="UP000521872">
    <property type="component" value="Unassembled WGS sequence"/>
</dbReference>
<keyword evidence="3" id="KW-1185">Reference proteome</keyword>
<gene>
    <name evidence="2" type="ORF">D9613_011151</name>
</gene>
<dbReference type="Gene3D" id="3.40.50.1820">
    <property type="entry name" value="alpha/beta hydrolase"/>
    <property type="match status" value="1"/>
</dbReference>
<dbReference type="SUPFAM" id="SSF53474">
    <property type="entry name" value="alpha/beta-Hydrolases"/>
    <property type="match status" value="1"/>
</dbReference>
<accession>A0A8H4QL08</accession>